<dbReference type="RefSeq" id="WP_260116205.1">
    <property type="nucleotide sequence ID" value="NZ_CP093361.1"/>
</dbReference>
<dbReference type="GO" id="GO:0005737">
    <property type="term" value="C:cytoplasm"/>
    <property type="evidence" value="ECO:0007669"/>
    <property type="project" value="UniProtKB-SubCell"/>
</dbReference>
<evidence type="ECO:0000256" key="5">
    <source>
        <dbReference type="ARBA" id="ARBA00022490"/>
    </source>
</evidence>
<dbReference type="PIRSF" id="PIRSF003107">
    <property type="entry name" value="PhoU"/>
    <property type="match status" value="1"/>
</dbReference>
<evidence type="ECO:0000256" key="7">
    <source>
        <dbReference type="PIRNR" id="PIRNR003107"/>
    </source>
</evidence>
<feature type="region of interest" description="Disordered" evidence="8">
    <location>
        <begin position="232"/>
        <end position="251"/>
    </location>
</feature>
<dbReference type="EMBL" id="CP093361">
    <property type="protein sequence ID" value="UQS86402.1"/>
    <property type="molecule type" value="Genomic_DNA"/>
</dbReference>
<feature type="domain" description="PhoU" evidence="9">
    <location>
        <begin position="120"/>
        <end position="205"/>
    </location>
</feature>
<comment type="subunit">
    <text evidence="3 7">Homodimer.</text>
</comment>
<gene>
    <name evidence="10" type="primary">phoU</name>
    <name evidence="10" type="ORF">MOO44_05655</name>
</gene>
<dbReference type="GO" id="GO:0045936">
    <property type="term" value="P:negative regulation of phosphate metabolic process"/>
    <property type="evidence" value="ECO:0007669"/>
    <property type="project" value="InterPro"/>
</dbReference>
<dbReference type="PANTHER" id="PTHR42930">
    <property type="entry name" value="PHOSPHATE-SPECIFIC TRANSPORT SYSTEM ACCESSORY PROTEIN PHOU"/>
    <property type="match status" value="1"/>
</dbReference>
<evidence type="ECO:0000259" key="9">
    <source>
        <dbReference type="Pfam" id="PF01895"/>
    </source>
</evidence>
<evidence type="ECO:0000256" key="3">
    <source>
        <dbReference type="ARBA" id="ARBA00011738"/>
    </source>
</evidence>
<dbReference type="SUPFAM" id="SSF109755">
    <property type="entry name" value="PhoU-like"/>
    <property type="match status" value="1"/>
</dbReference>
<accession>A0A976X5C1</accession>
<comment type="function">
    <text evidence="7">Plays a role in the regulation of phosphate uptake.</text>
</comment>
<keyword evidence="11" id="KW-1185">Reference proteome</keyword>
<evidence type="ECO:0000256" key="4">
    <source>
        <dbReference type="ARBA" id="ARBA00022448"/>
    </source>
</evidence>
<evidence type="ECO:0000256" key="1">
    <source>
        <dbReference type="ARBA" id="ARBA00004496"/>
    </source>
</evidence>
<name>A0A976X5C1_9LACO</name>
<protein>
    <recommendedName>
        <fullName evidence="7">Phosphate-specific transport system accessory protein PhoU</fullName>
    </recommendedName>
</protein>
<proteinExistence type="inferred from homology"/>
<evidence type="ECO:0000256" key="2">
    <source>
        <dbReference type="ARBA" id="ARBA00008107"/>
    </source>
</evidence>
<feature type="compositionally biased region" description="Basic and acidic residues" evidence="8">
    <location>
        <begin position="232"/>
        <end position="245"/>
    </location>
</feature>
<dbReference type="NCBIfam" id="TIGR02135">
    <property type="entry name" value="phoU_full"/>
    <property type="match status" value="1"/>
</dbReference>
<dbReference type="GO" id="GO:0006817">
    <property type="term" value="P:phosphate ion transport"/>
    <property type="evidence" value="ECO:0007669"/>
    <property type="project" value="UniProtKB-KW"/>
</dbReference>
<dbReference type="Pfam" id="PF01895">
    <property type="entry name" value="PhoU"/>
    <property type="match status" value="2"/>
</dbReference>
<evidence type="ECO:0000313" key="11">
    <source>
        <dbReference type="Proteomes" id="UP000831181"/>
    </source>
</evidence>
<keyword evidence="5 7" id="KW-0963">Cytoplasm</keyword>
<sequence length="251" mass="28634">MHDDFLEQLKKLQSTFMNMGINVSEQIYQASTTFMTHDKSKAKLIVSDDSQVNTEEVDLEKEALNLIALQQPVAAYFRQIICILKSSSDLERIGDHASSIAQETLRMKKKQKLPDVDAIISKMTLKIREMLESTLDAYLHENESAARLIAQDDLTIDKYFVECRNLIIAEIEKDTKKIPSAASYLLVVRLLERIGDHIVNLDEWVVYNHSGKLIELNPGKIEPDLIKKELKTEKNELDKSSENKETPSSNK</sequence>
<dbReference type="FunFam" id="1.20.58.220:FF:000004">
    <property type="entry name" value="Phosphate-specific transport system accessory protein PhoU"/>
    <property type="match status" value="1"/>
</dbReference>
<feature type="domain" description="PhoU" evidence="9">
    <location>
        <begin position="18"/>
        <end position="103"/>
    </location>
</feature>
<dbReference type="KEGG" id="lbe:MOO44_05655"/>
<dbReference type="Gene3D" id="1.20.58.220">
    <property type="entry name" value="Phosphate transport system protein phou homolog 2, domain 2"/>
    <property type="match status" value="1"/>
</dbReference>
<organism evidence="10 11">
    <name type="scientific">Nicoliella spurrieriana</name>
    <dbReference type="NCBI Taxonomy" id="2925830"/>
    <lineage>
        <taxon>Bacteria</taxon>
        <taxon>Bacillati</taxon>
        <taxon>Bacillota</taxon>
        <taxon>Bacilli</taxon>
        <taxon>Lactobacillales</taxon>
        <taxon>Lactobacillaceae</taxon>
        <taxon>Nicoliella</taxon>
    </lineage>
</organism>
<dbReference type="InterPro" id="IPR026022">
    <property type="entry name" value="PhoU_dom"/>
</dbReference>
<dbReference type="GO" id="GO:0030643">
    <property type="term" value="P:intracellular phosphate ion homeostasis"/>
    <property type="evidence" value="ECO:0007669"/>
    <property type="project" value="InterPro"/>
</dbReference>
<comment type="similarity">
    <text evidence="2 7">Belongs to the PhoU family.</text>
</comment>
<keyword evidence="6 7" id="KW-0592">Phosphate transport</keyword>
<dbReference type="PANTHER" id="PTHR42930:SF3">
    <property type="entry name" value="PHOSPHATE-SPECIFIC TRANSPORT SYSTEM ACCESSORY PROTEIN PHOU"/>
    <property type="match status" value="1"/>
</dbReference>
<evidence type="ECO:0000313" key="10">
    <source>
        <dbReference type="EMBL" id="UQS86402.1"/>
    </source>
</evidence>
<dbReference type="Proteomes" id="UP000831181">
    <property type="component" value="Chromosome"/>
</dbReference>
<evidence type="ECO:0000256" key="6">
    <source>
        <dbReference type="ARBA" id="ARBA00022592"/>
    </source>
</evidence>
<dbReference type="InterPro" id="IPR028366">
    <property type="entry name" value="PhoU"/>
</dbReference>
<keyword evidence="4 7" id="KW-0813">Transport</keyword>
<reference evidence="10" key="1">
    <citation type="journal article" date="2022" name="Int. J. Syst. Evol. Microbiol.">
        <title>Apilactobacillus apisilvae sp. nov., Nicolia spurrieriana gen. nov. sp. nov., Bombilactobacillus folatiphilus sp. nov. and Bombilactobacillus thymidiniphilus sp. nov., four new lactic acid bacterial isolates from stingless bees Tetragonula carbonaria and Austroplebeia australis.</title>
        <authorList>
            <person name="Oliphant S.A."/>
            <person name="Watson-Haigh N.S."/>
            <person name="Sumby K.M."/>
            <person name="Gardner J."/>
            <person name="Groom S."/>
            <person name="Jiranek V."/>
        </authorList>
    </citation>
    <scope>NUCLEOTIDE SEQUENCE</scope>
    <source>
        <strain evidence="10">SGEP1_A5</strain>
    </source>
</reference>
<comment type="subcellular location">
    <subcellularLocation>
        <location evidence="1 7">Cytoplasm</location>
    </subcellularLocation>
</comment>
<dbReference type="AlphaFoldDB" id="A0A976X5C1"/>
<evidence type="ECO:0000256" key="8">
    <source>
        <dbReference type="SAM" id="MobiDB-lite"/>
    </source>
</evidence>
<dbReference type="InterPro" id="IPR038078">
    <property type="entry name" value="PhoU-like_sf"/>
</dbReference>